<evidence type="ECO:0000256" key="3">
    <source>
        <dbReference type="ARBA" id="ARBA00022691"/>
    </source>
</evidence>
<evidence type="ECO:0000256" key="1">
    <source>
        <dbReference type="ARBA" id="ARBA00022603"/>
    </source>
</evidence>
<reference evidence="4" key="1">
    <citation type="journal article" date="2023" name="IScience">
        <title>Live-bearing cockroach genome reveals convergent evolutionary mechanisms linked to viviparity in insects and beyond.</title>
        <authorList>
            <person name="Fouks B."/>
            <person name="Harrison M.C."/>
            <person name="Mikhailova A.A."/>
            <person name="Marchal E."/>
            <person name="English S."/>
            <person name="Carruthers M."/>
            <person name="Jennings E.C."/>
            <person name="Chiamaka E.L."/>
            <person name="Frigard R.A."/>
            <person name="Pippel M."/>
            <person name="Attardo G.M."/>
            <person name="Benoit J.B."/>
            <person name="Bornberg-Bauer E."/>
            <person name="Tobe S.S."/>
        </authorList>
    </citation>
    <scope>NUCLEOTIDE SEQUENCE</scope>
    <source>
        <strain evidence="4">Stay&amp;Tobe</strain>
    </source>
</reference>
<evidence type="ECO:0000313" key="5">
    <source>
        <dbReference type="Proteomes" id="UP001233999"/>
    </source>
</evidence>
<feature type="non-terminal residue" evidence="4">
    <location>
        <position position="1"/>
    </location>
</feature>
<gene>
    <name evidence="4" type="ORF">L9F63_013195</name>
</gene>
<name>A0AAD8EMT4_DIPPU</name>
<organism evidence="4 5">
    <name type="scientific">Diploptera punctata</name>
    <name type="common">Pacific beetle cockroach</name>
    <dbReference type="NCBI Taxonomy" id="6984"/>
    <lineage>
        <taxon>Eukaryota</taxon>
        <taxon>Metazoa</taxon>
        <taxon>Ecdysozoa</taxon>
        <taxon>Arthropoda</taxon>
        <taxon>Hexapoda</taxon>
        <taxon>Insecta</taxon>
        <taxon>Pterygota</taxon>
        <taxon>Neoptera</taxon>
        <taxon>Polyneoptera</taxon>
        <taxon>Dictyoptera</taxon>
        <taxon>Blattodea</taxon>
        <taxon>Blaberoidea</taxon>
        <taxon>Blaberidae</taxon>
        <taxon>Diplopterinae</taxon>
        <taxon>Diploptera</taxon>
    </lineage>
</organism>
<dbReference type="GO" id="GO:0005634">
    <property type="term" value="C:nucleus"/>
    <property type="evidence" value="ECO:0007669"/>
    <property type="project" value="TreeGrafter"/>
</dbReference>
<dbReference type="PANTHER" id="PTHR46165:SF2">
    <property type="entry name" value="SET AND MYND DOMAIN-CONTAINING PROTEIN 4"/>
    <property type="match status" value="1"/>
</dbReference>
<dbReference type="GO" id="GO:0032259">
    <property type="term" value="P:methylation"/>
    <property type="evidence" value="ECO:0007669"/>
    <property type="project" value="UniProtKB-KW"/>
</dbReference>
<dbReference type="EMBL" id="JASPKZ010002325">
    <property type="protein sequence ID" value="KAJ9595619.1"/>
    <property type="molecule type" value="Genomic_DNA"/>
</dbReference>
<evidence type="ECO:0000256" key="2">
    <source>
        <dbReference type="ARBA" id="ARBA00022679"/>
    </source>
</evidence>
<dbReference type="Gene3D" id="6.10.140.2220">
    <property type="match status" value="1"/>
</dbReference>
<dbReference type="SUPFAM" id="SSF48452">
    <property type="entry name" value="TPR-like"/>
    <property type="match status" value="1"/>
</dbReference>
<keyword evidence="5" id="KW-1185">Reference proteome</keyword>
<dbReference type="AlphaFoldDB" id="A0AAD8EMT4"/>
<dbReference type="Gene3D" id="2.170.270.10">
    <property type="entry name" value="SET domain"/>
    <property type="match status" value="1"/>
</dbReference>
<dbReference type="Gene3D" id="1.25.40.10">
    <property type="entry name" value="Tetratricopeptide repeat domain"/>
    <property type="match status" value="1"/>
</dbReference>
<keyword evidence="2" id="KW-0808">Transferase</keyword>
<evidence type="ECO:0000313" key="4">
    <source>
        <dbReference type="EMBL" id="KAJ9595619.1"/>
    </source>
</evidence>
<dbReference type="SUPFAM" id="SSF82199">
    <property type="entry name" value="SET domain"/>
    <property type="match status" value="1"/>
</dbReference>
<dbReference type="Proteomes" id="UP001233999">
    <property type="component" value="Unassembled WGS sequence"/>
</dbReference>
<keyword evidence="1" id="KW-0489">Methyltransferase</keyword>
<keyword evidence="3" id="KW-0949">S-adenosyl-L-methionine</keyword>
<dbReference type="PANTHER" id="PTHR46165">
    <property type="entry name" value="SET AND MYND DOMAIN-CONTAINING PROTEIN 4"/>
    <property type="match status" value="1"/>
</dbReference>
<dbReference type="GO" id="GO:0042826">
    <property type="term" value="F:histone deacetylase binding"/>
    <property type="evidence" value="ECO:0007669"/>
    <property type="project" value="TreeGrafter"/>
</dbReference>
<comment type="caution">
    <text evidence="4">The sequence shown here is derived from an EMBL/GenBank/DDBJ whole genome shotgun (WGS) entry which is preliminary data.</text>
</comment>
<dbReference type="InterPro" id="IPR052097">
    <property type="entry name" value="SET-MYND_domain_protein"/>
</dbReference>
<protein>
    <submittedName>
        <fullName evidence="4">Uncharacterized protein</fullName>
    </submittedName>
</protein>
<dbReference type="GO" id="GO:0008168">
    <property type="term" value="F:methyltransferase activity"/>
    <property type="evidence" value="ECO:0007669"/>
    <property type="project" value="UniProtKB-KW"/>
</dbReference>
<dbReference type="GO" id="GO:0005737">
    <property type="term" value="C:cytoplasm"/>
    <property type="evidence" value="ECO:0007669"/>
    <property type="project" value="TreeGrafter"/>
</dbReference>
<dbReference type="InterPro" id="IPR046341">
    <property type="entry name" value="SET_dom_sf"/>
</dbReference>
<reference evidence="4" key="2">
    <citation type="submission" date="2023-05" db="EMBL/GenBank/DDBJ databases">
        <authorList>
            <person name="Fouks B."/>
        </authorList>
    </citation>
    <scope>NUCLEOTIDE SEQUENCE</scope>
    <source>
        <strain evidence="4">Stay&amp;Tobe</strain>
        <tissue evidence="4">Testes</tissue>
    </source>
</reference>
<sequence length="331" mass="37405">MSLFDSLVNKVWELARQDVDFLADFSRLTNDKARVEKILSLQEIRALKVLDNFNSKYEIRAEELRSQGNINTAVKYAPASSAVLGLIYIDRCQSLLQSNNTDLALDDARRALEHPISQQDAIRVQSFTAACHHQMGNHKLAENCLNDALNKLKISDLPNELKASMTGEIVEQLRKIKQKRRQQKPKISGNRKTSTFNSKVEVPRAALPRLTYGKNASIGAASAALRLCESEEKGRYMTATRDIKLGSVLIVEQPYAWSLTGESLSDHCLHCCDHVDAPIPCNHCATVRSFKRFRRSPPTGIKIHTMNLDMRNIHFLNTRTIRYQQTKSNSN</sequence>
<accession>A0AAD8EMT4</accession>
<proteinExistence type="predicted"/>
<dbReference type="InterPro" id="IPR011990">
    <property type="entry name" value="TPR-like_helical_dom_sf"/>
</dbReference>